<name>A0A0P1AWC8_PLAHL</name>
<evidence type="ECO:0000256" key="1">
    <source>
        <dbReference type="SAM" id="MobiDB-lite"/>
    </source>
</evidence>
<dbReference type="Proteomes" id="UP000054928">
    <property type="component" value="Unassembled WGS sequence"/>
</dbReference>
<evidence type="ECO:0000313" key="3">
    <source>
        <dbReference type="Proteomes" id="UP000054928"/>
    </source>
</evidence>
<sequence length="49" mass="5481">MSIILRSTRFAKELSNSSGKDSAYLSANSESEASYEQIRADLIFTELSY</sequence>
<reference evidence="2" key="1">
    <citation type="submission" date="2014-09" db="EMBL/GenBank/DDBJ databases">
        <authorList>
            <person name="Magalhaes I.L.F."/>
            <person name="Oliveira U."/>
            <person name="Santos F.R."/>
            <person name="Vidigal T.H.D.A."/>
            <person name="Brescovit A.D."/>
            <person name="Santos A.J."/>
        </authorList>
    </citation>
    <scope>NUCLEOTIDE SEQUENCE [LARGE SCALE GENOMIC DNA]</scope>
</reference>
<evidence type="ECO:0000313" key="2">
    <source>
        <dbReference type="EMBL" id="CEG46732.1"/>
    </source>
</evidence>
<dbReference type="EMBL" id="CCYD01002310">
    <property type="protein sequence ID" value="CEG46732.1"/>
    <property type="molecule type" value="Genomic_DNA"/>
</dbReference>
<dbReference type="AlphaFoldDB" id="A0A0P1AWC8"/>
<proteinExistence type="predicted"/>
<keyword evidence="3" id="KW-1185">Reference proteome</keyword>
<dbReference type="GeneID" id="36398471"/>
<accession>A0A0P1AWC8</accession>
<feature type="region of interest" description="Disordered" evidence="1">
    <location>
        <begin position="14"/>
        <end position="33"/>
    </location>
</feature>
<protein>
    <submittedName>
        <fullName evidence="2">Uncharacterized protein</fullName>
    </submittedName>
</protein>
<dbReference type="RefSeq" id="XP_024573405.1">
    <property type="nucleotide sequence ID" value="XM_024722317.1"/>
</dbReference>
<dbReference type="RefSeq" id="XP_024583101.1">
    <property type="nucleotide sequence ID" value="XM_024717620.1"/>
</dbReference>
<organism evidence="2 3">
    <name type="scientific">Plasmopara halstedii</name>
    <name type="common">Downy mildew of sunflower</name>
    <dbReference type="NCBI Taxonomy" id="4781"/>
    <lineage>
        <taxon>Eukaryota</taxon>
        <taxon>Sar</taxon>
        <taxon>Stramenopiles</taxon>
        <taxon>Oomycota</taxon>
        <taxon>Peronosporomycetes</taxon>
        <taxon>Peronosporales</taxon>
        <taxon>Peronosporaceae</taxon>
        <taxon>Plasmopara</taxon>
    </lineage>
</organism>
<reference evidence="3" key="2">
    <citation type="submission" date="2014-09" db="EMBL/GenBank/DDBJ databases">
        <authorList>
            <person name="Sharma Rahul"/>
            <person name="Thines Marco"/>
        </authorList>
    </citation>
    <scope>NUCLEOTIDE SEQUENCE [LARGE SCALE GENOMIC DNA]</scope>
</reference>
<dbReference type="EMBL" id="CCYD01000261">
    <property type="protein sequence ID" value="CEG37036.1"/>
    <property type="molecule type" value="Genomic_DNA"/>
</dbReference>
<dbReference type="GeneID" id="36399555"/>